<dbReference type="InterPro" id="IPR010898">
    <property type="entry name" value="Hpre_diP_synth_I"/>
</dbReference>
<evidence type="ECO:0000256" key="1">
    <source>
        <dbReference type="SAM" id="Phobius"/>
    </source>
</evidence>
<dbReference type="PIRSF" id="PIRSF027391">
    <property type="entry name" value="Hpre_diP_synt_I"/>
    <property type="match status" value="1"/>
</dbReference>
<dbReference type="Gene3D" id="1.10.1760.20">
    <property type="match status" value="1"/>
</dbReference>
<dbReference type="Pfam" id="PF07456">
    <property type="entry name" value="Hpre_diP_synt_I"/>
    <property type="match status" value="1"/>
</dbReference>
<dbReference type="RefSeq" id="WP_092353385.1">
    <property type="nucleotide sequence ID" value="NZ_CAMUUE010000027.1"/>
</dbReference>
<keyword evidence="1" id="KW-0812">Transmembrane</keyword>
<accession>A0A1I0E8C5</accession>
<keyword evidence="3" id="KW-1185">Reference proteome</keyword>
<evidence type="ECO:0000313" key="2">
    <source>
        <dbReference type="EMBL" id="SET40576.1"/>
    </source>
</evidence>
<name>A0A1I0E8C5_9FIRM</name>
<sequence>MTKKITYLSLFTAIAIILGYIESLIPFSFSIPGSKIGLANIINIIILYYYSLKETLIVSLLRCLIIAITFTNLYMFLYSISGAILSILVMYLLKQTKSFSMLIISITGAVSHNLGQLIIAIIFFGFNIIYYLPYLIIIACITGTLMGLIAISVIKKLGYPKIS</sequence>
<dbReference type="AlphaFoldDB" id="A0A1I0E8C5"/>
<dbReference type="Proteomes" id="UP000198558">
    <property type="component" value="Unassembled WGS sequence"/>
</dbReference>
<keyword evidence="1" id="KW-1133">Transmembrane helix</keyword>
<gene>
    <name evidence="2" type="ORF">SAMN04489758_10978</name>
</gene>
<feature type="transmembrane region" description="Helical" evidence="1">
    <location>
        <begin position="6"/>
        <end position="29"/>
    </location>
</feature>
<reference evidence="3" key="1">
    <citation type="submission" date="2016-10" db="EMBL/GenBank/DDBJ databases">
        <authorList>
            <person name="Varghese N."/>
            <person name="Submissions S."/>
        </authorList>
    </citation>
    <scope>NUCLEOTIDE SEQUENCE [LARGE SCALE GENOMIC DNA]</scope>
    <source>
        <strain evidence="3">DSM 1551</strain>
    </source>
</reference>
<evidence type="ECO:0000313" key="3">
    <source>
        <dbReference type="Proteomes" id="UP000198558"/>
    </source>
</evidence>
<keyword evidence="1" id="KW-0472">Membrane</keyword>
<protein>
    <submittedName>
        <fullName evidence="2">Heptaprenyl diphosphate synthase</fullName>
    </submittedName>
</protein>
<feature type="transmembrane region" description="Helical" evidence="1">
    <location>
        <begin position="64"/>
        <end position="92"/>
    </location>
</feature>
<feature type="transmembrane region" description="Helical" evidence="1">
    <location>
        <begin position="99"/>
        <end position="126"/>
    </location>
</feature>
<proteinExistence type="predicted"/>
<organism evidence="2 3">
    <name type="scientific">Thomasclavelia cocleata</name>
    <dbReference type="NCBI Taxonomy" id="69824"/>
    <lineage>
        <taxon>Bacteria</taxon>
        <taxon>Bacillati</taxon>
        <taxon>Bacillota</taxon>
        <taxon>Erysipelotrichia</taxon>
        <taxon>Erysipelotrichales</taxon>
        <taxon>Coprobacillaceae</taxon>
        <taxon>Thomasclavelia</taxon>
    </lineage>
</organism>
<dbReference type="OrthoDB" id="9799095at2"/>
<dbReference type="EMBL" id="FOIN01000009">
    <property type="protein sequence ID" value="SET40576.1"/>
    <property type="molecule type" value="Genomic_DNA"/>
</dbReference>
<feature type="transmembrane region" description="Helical" evidence="1">
    <location>
        <begin position="132"/>
        <end position="154"/>
    </location>
</feature>
<dbReference type="InterPro" id="IPR014535">
    <property type="entry name" value="Hpre_diP_synt_I"/>
</dbReference>
<dbReference type="GeneID" id="78288160"/>